<dbReference type="NCBIfam" id="TIGR03317">
    <property type="entry name" value="ygfZ_signature"/>
    <property type="match status" value="1"/>
</dbReference>
<accession>A0ABN4TMX4</accession>
<dbReference type="RefSeq" id="WP_071012803.1">
    <property type="nucleotide sequence ID" value="NZ_CP017754.1"/>
</dbReference>
<dbReference type="InterPro" id="IPR017703">
    <property type="entry name" value="YgfZ/GCV_T_CS"/>
</dbReference>
<sequence length="342" mass="35251">MPTPTPDLAHSAPLAEQYEALRQRGIVCAPAGLGLVRVAGDDAATFLHSQLTNAVEDLGAGQARLAGYCSPKGRLLASLLMWRDADGIVLQLAADIAPSVQKRLSMFVLRAKAKLADAGAALRVLGVAGPEAARALAQAGLPAPEGVWDSAGGAAGATVIRLPDGAGQPRWQVVLATDQAEAVHAALAATLAPAGSALWDWLEIRAGLPRIGVATQEQFVPQMINLELIGGVSFRKGCYPGQEIVARSQYRGTLKRRMWLVHGDGEPAAAGAEVFRPQEPEQPCGMIVNAAPSPEGGWDALAELKIDAAAGALHAGSVDGPALAVLPLPYEVPLPGAEQAAG</sequence>
<organism evidence="2 3">
    <name type="scientific">Cupriavidus malaysiensis</name>
    <dbReference type="NCBI Taxonomy" id="367825"/>
    <lineage>
        <taxon>Bacteria</taxon>
        <taxon>Pseudomonadati</taxon>
        <taxon>Pseudomonadota</taxon>
        <taxon>Betaproteobacteria</taxon>
        <taxon>Burkholderiales</taxon>
        <taxon>Burkholderiaceae</taxon>
        <taxon>Cupriavidus</taxon>
    </lineage>
</organism>
<dbReference type="Pfam" id="PF01571">
    <property type="entry name" value="GCV_T"/>
    <property type="match status" value="1"/>
</dbReference>
<dbReference type="PANTHER" id="PTHR22602:SF0">
    <property type="entry name" value="TRANSFERASE CAF17, MITOCHONDRIAL-RELATED"/>
    <property type="match status" value="1"/>
</dbReference>
<gene>
    <name evidence="2" type="ORF">BKK80_11260</name>
</gene>
<dbReference type="Proteomes" id="UP000177515">
    <property type="component" value="Chromosome 1"/>
</dbReference>
<feature type="domain" description="GCVT N-terminal" evidence="1">
    <location>
        <begin position="14"/>
        <end position="138"/>
    </location>
</feature>
<dbReference type="InterPro" id="IPR006222">
    <property type="entry name" value="GCVT_N"/>
</dbReference>
<dbReference type="InterPro" id="IPR045179">
    <property type="entry name" value="YgfZ/GcvT"/>
</dbReference>
<proteinExistence type="predicted"/>
<evidence type="ECO:0000259" key="1">
    <source>
        <dbReference type="Pfam" id="PF01571"/>
    </source>
</evidence>
<evidence type="ECO:0000313" key="3">
    <source>
        <dbReference type="Proteomes" id="UP000177515"/>
    </source>
</evidence>
<dbReference type="PANTHER" id="PTHR22602">
    <property type="entry name" value="TRANSFERASE CAF17, MITOCHONDRIAL-RELATED"/>
    <property type="match status" value="1"/>
</dbReference>
<dbReference type="Gene3D" id="3.30.70.1630">
    <property type="match status" value="1"/>
</dbReference>
<evidence type="ECO:0000313" key="2">
    <source>
        <dbReference type="EMBL" id="AOZ06338.1"/>
    </source>
</evidence>
<protein>
    <submittedName>
        <fullName evidence="2">Folate-binding protein YgfZ</fullName>
    </submittedName>
</protein>
<dbReference type="Gene3D" id="3.30.70.1400">
    <property type="entry name" value="Aminomethyltransferase beta-barrel domains"/>
    <property type="match status" value="1"/>
</dbReference>
<name>A0ABN4TMX4_9BURK</name>
<reference evidence="2 3" key="1">
    <citation type="submission" date="2016-10" db="EMBL/GenBank/DDBJ databases">
        <title>Complete genome sequences of three Cupriavidus strains isolated from various Malaysian environments.</title>
        <authorList>
            <person name="Abdullah A.A.-A."/>
            <person name="Shafie N.A.H."/>
            <person name="Lau N.S."/>
        </authorList>
    </citation>
    <scope>NUCLEOTIDE SEQUENCE [LARGE SCALE GENOMIC DNA]</scope>
    <source>
        <strain evidence="2 3">USMAA1020</strain>
    </source>
</reference>
<dbReference type="EMBL" id="CP017754">
    <property type="protein sequence ID" value="AOZ06338.1"/>
    <property type="molecule type" value="Genomic_DNA"/>
</dbReference>
<dbReference type="PIRSF" id="PIRSF006487">
    <property type="entry name" value="GcvT"/>
    <property type="match status" value="1"/>
</dbReference>
<keyword evidence="3" id="KW-1185">Reference proteome</keyword>
<dbReference type="SUPFAM" id="SSF103025">
    <property type="entry name" value="Folate-binding domain"/>
    <property type="match status" value="1"/>
</dbReference>
<dbReference type="Gene3D" id="2.40.30.160">
    <property type="match status" value="1"/>
</dbReference>